<name>A0A915KHT5_ROMCU</name>
<dbReference type="AlphaFoldDB" id="A0A915KHT5"/>
<accession>A0A915KHT5</accession>
<proteinExistence type="predicted"/>
<evidence type="ECO:0000313" key="2">
    <source>
        <dbReference type="WBParaSite" id="nRc.2.0.1.t38399-RA"/>
    </source>
</evidence>
<evidence type="ECO:0000313" key="1">
    <source>
        <dbReference type="Proteomes" id="UP000887565"/>
    </source>
</evidence>
<dbReference type="Proteomes" id="UP000887565">
    <property type="component" value="Unplaced"/>
</dbReference>
<dbReference type="WBParaSite" id="nRc.2.0.1.t38399-RA">
    <property type="protein sequence ID" value="nRc.2.0.1.t38399-RA"/>
    <property type="gene ID" value="nRc.2.0.1.g38399"/>
</dbReference>
<reference evidence="2" key="1">
    <citation type="submission" date="2022-11" db="UniProtKB">
        <authorList>
            <consortium name="WormBaseParasite"/>
        </authorList>
    </citation>
    <scope>IDENTIFICATION</scope>
</reference>
<organism evidence="1 2">
    <name type="scientific">Romanomermis culicivorax</name>
    <name type="common">Nematode worm</name>
    <dbReference type="NCBI Taxonomy" id="13658"/>
    <lineage>
        <taxon>Eukaryota</taxon>
        <taxon>Metazoa</taxon>
        <taxon>Ecdysozoa</taxon>
        <taxon>Nematoda</taxon>
        <taxon>Enoplea</taxon>
        <taxon>Dorylaimia</taxon>
        <taxon>Mermithida</taxon>
        <taxon>Mermithoidea</taxon>
        <taxon>Mermithidae</taxon>
        <taxon>Romanomermis</taxon>
    </lineage>
</organism>
<keyword evidence="1" id="KW-1185">Reference proteome</keyword>
<protein>
    <submittedName>
        <fullName evidence="2">Uncharacterized protein</fullName>
    </submittedName>
</protein>
<sequence>CEAPEILGFYLTQRRENTILIDSSNRNTEDFDDFWIENLFCTEIACKFVCKANPRIVLCKIPIIVKFREQRVVKNIIDDAV</sequence>